<comment type="caution">
    <text evidence="5">The sequence shown here is derived from an EMBL/GenBank/DDBJ whole genome shotgun (WGS) entry which is preliminary data.</text>
</comment>
<gene>
    <name evidence="5" type="ORF">JOC47_000231</name>
</gene>
<dbReference type="PROSITE" id="PS01031">
    <property type="entry name" value="SHSP"/>
    <property type="match status" value="1"/>
</dbReference>
<dbReference type="InterPro" id="IPR008978">
    <property type="entry name" value="HSP20-like_chaperone"/>
</dbReference>
<feature type="region of interest" description="Disordered" evidence="3">
    <location>
        <begin position="1"/>
        <end position="20"/>
    </location>
</feature>
<dbReference type="EMBL" id="JAFBDQ010000001">
    <property type="protein sequence ID" value="MBM7555407.1"/>
    <property type="molecule type" value="Genomic_DNA"/>
</dbReference>
<dbReference type="SUPFAM" id="SSF49764">
    <property type="entry name" value="HSP20-like chaperones"/>
    <property type="match status" value="1"/>
</dbReference>
<dbReference type="Proteomes" id="UP000774000">
    <property type="component" value="Unassembled WGS sequence"/>
</dbReference>
<organism evidence="5 6">
    <name type="scientific">Halanaerobacter jeridensis</name>
    <dbReference type="NCBI Taxonomy" id="706427"/>
    <lineage>
        <taxon>Bacteria</taxon>
        <taxon>Bacillati</taxon>
        <taxon>Bacillota</taxon>
        <taxon>Clostridia</taxon>
        <taxon>Halanaerobiales</taxon>
        <taxon>Halobacteroidaceae</taxon>
        <taxon>Halanaerobacter</taxon>
    </lineage>
</organism>
<dbReference type="Pfam" id="PF00011">
    <property type="entry name" value="HSP20"/>
    <property type="match status" value="1"/>
</dbReference>
<dbReference type="RefSeq" id="WP_204700122.1">
    <property type="nucleotide sequence ID" value="NZ_JAFBDQ010000001.1"/>
</dbReference>
<proteinExistence type="inferred from homology"/>
<evidence type="ECO:0000256" key="1">
    <source>
        <dbReference type="PROSITE-ProRule" id="PRU00285"/>
    </source>
</evidence>
<comment type="similarity">
    <text evidence="1 2">Belongs to the small heat shock protein (HSP20) family.</text>
</comment>
<dbReference type="Gene3D" id="2.60.40.790">
    <property type="match status" value="1"/>
</dbReference>
<evidence type="ECO:0000313" key="6">
    <source>
        <dbReference type="Proteomes" id="UP000774000"/>
    </source>
</evidence>
<reference evidence="5" key="1">
    <citation type="submission" date="2021-01" db="EMBL/GenBank/DDBJ databases">
        <title>Genomic Encyclopedia of Type Strains, Phase IV (KMG-IV): sequencing the most valuable type-strain genomes for metagenomic binning, comparative biology and taxonomic classification.</title>
        <authorList>
            <person name="Goeker M."/>
        </authorList>
    </citation>
    <scope>NUCLEOTIDE SEQUENCE</scope>
    <source>
        <strain evidence="5">DSM 23230</strain>
    </source>
</reference>
<dbReference type="AlphaFoldDB" id="A0A938XTR7"/>
<feature type="compositionally biased region" description="Polar residues" evidence="3">
    <location>
        <begin position="1"/>
        <end position="18"/>
    </location>
</feature>
<dbReference type="PANTHER" id="PTHR11527">
    <property type="entry name" value="HEAT-SHOCK PROTEIN 20 FAMILY MEMBER"/>
    <property type="match status" value="1"/>
</dbReference>
<evidence type="ECO:0000313" key="5">
    <source>
        <dbReference type="EMBL" id="MBM7555407.1"/>
    </source>
</evidence>
<name>A0A938XTR7_9FIRM</name>
<protein>
    <submittedName>
        <fullName evidence="5">HSP20 family protein</fullName>
    </submittedName>
</protein>
<dbReference type="InterPro" id="IPR002068">
    <property type="entry name" value="A-crystallin/Hsp20_dom"/>
</dbReference>
<evidence type="ECO:0000256" key="2">
    <source>
        <dbReference type="RuleBase" id="RU003616"/>
    </source>
</evidence>
<dbReference type="CDD" id="cd06471">
    <property type="entry name" value="ACD_LpsHSP_like"/>
    <property type="match status" value="1"/>
</dbReference>
<sequence>MFDLMTSNNKKGQVSKQNRQPRDLFSSVLEDFMDLNDITGFKTDIKETDDAYTIEAELPGMDKENIDLELNNNYLTITADNEEVIEEEKDNYIRKERRTGKYQRSFRLSNVKQDEIEAEYNDGILEVNLPKLEDDKEKRKTIDIK</sequence>
<feature type="domain" description="SHSP" evidence="4">
    <location>
        <begin position="34"/>
        <end position="145"/>
    </location>
</feature>
<accession>A0A938XTR7</accession>
<keyword evidence="6" id="KW-1185">Reference proteome</keyword>
<evidence type="ECO:0000259" key="4">
    <source>
        <dbReference type="PROSITE" id="PS01031"/>
    </source>
</evidence>
<evidence type="ECO:0000256" key="3">
    <source>
        <dbReference type="SAM" id="MobiDB-lite"/>
    </source>
</evidence>
<dbReference type="InterPro" id="IPR031107">
    <property type="entry name" value="Small_HSP"/>
</dbReference>